<evidence type="ECO:0000256" key="7">
    <source>
        <dbReference type="ARBA" id="ARBA00023172"/>
    </source>
</evidence>
<evidence type="ECO:0000256" key="9">
    <source>
        <dbReference type="PROSITE-ProRule" id="PRU01248"/>
    </source>
</evidence>
<dbReference type="InterPro" id="IPR004107">
    <property type="entry name" value="Integrase_SAM-like_N"/>
</dbReference>
<sequence>MSTINEEYEHWFKNKEYMVRDSTLAAYDLMYRNHIKNDEIANMEIKNIRSRHLQDMIGRLHQTGLSTKSIKDIIALVKMIMGWFLDGLDLYLPKFNLQYPREEGAMKELETYSPEELRRLAGYIMEHPSYEGIAILITMMTGLRIGEVCGLKWRNVDPKEKTITVDCTIARVYIPKTFGSTGEKKSYVREGIPKTRSSNRCIPITAQLAKCLAKVRGIMPDNFYIASGTEKCTEPRTFRHHFNNLCTKAGVRIIKFHGLRHSFATNMIRGGADIASVSRILGHSDISTTLDIYTHASMDSKREAIKIISKGLKLLD</sequence>
<name>A0A8S5UWN0_9CAUD</name>
<keyword evidence="4" id="KW-0378">Hydrolase</keyword>
<dbReference type="Pfam" id="PF00589">
    <property type="entry name" value="Phage_integrase"/>
    <property type="match status" value="1"/>
</dbReference>
<evidence type="ECO:0000256" key="1">
    <source>
        <dbReference type="ARBA" id="ARBA00008857"/>
    </source>
</evidence>
<evidence type="ECO:0000256" key="6">
    <source>
        <dbReference type="ARBA" id="ARBA00023125"/>
    </source>
</evidence>
<keyword evidence="8" id="KW-1160">Virus entry into host cell</keyword>
<keyword evidence="5" id="KW-0229">DNA integration</keyword>
<feature type="domain" description="Tyr recombinase" evidence="10">
    <location>
        <begin position="107"/>
        <end position="306"/>
    </location>
</feature>
<keyword evidence="3" id="KW-0808">Transferase</keyword>
<dbReference type="GO" id="GO:0006310">
    <property type="term" value="P:DNA recombination"/>
    <property type="evidence" value="ECO:0007669"/>
    <property type="project" value="UniProtKB-KW"/>
</dbReference>
<evidence type="ECO:0000259" key="10">
    <source>
        <dbReference type="PROSITE" id="PS51898"/>
    </source>
</evidence>
<dbReference type="EMBL" id="BK016157">
    <property type="protein sequence ID" value="DAF98885.1"/>
    <property type="molecule type" value="Genomic_DNA"/>
</dbReference>
<keyword evidence="8" id="KW-1179">Viral genome integration</keyword>
<dbReference type="InterPro" id="IPR010998">
    <property type="entry name" value="Integrase_recombinase_N"/>
</dbReference>
<dbReference type="GO" id="GO:0003677">
    <property type="term" value="F:DNA binding"/>
    <property type="evidence" value="ECO:0007669"/>
    <property type="project" value="UniProtKB-UniRule"/>
</dbReference>
<keyword evidence="7" id="KW-0233">DNA recombination</keyword>
<evidence type="ECO:0000256" key="8">
    <source>
        <dbReference type="ARBA" id="ARBA00023195"/>
    </source>
</evidence>
<dbReference type="Pfam" id="PF14659">
    <property type="entry name" value="Phage_int_SAM_3"/>
    <property type="match status" value="1"/>
</dbReference>
<dbReference type="GO" id="GO:0016740">
    <property type="term" value="F:transferase activity"/>
    <property type="evidence" value="ECO:0007669"/>
    <property type="project" value="UniProtKB-KW"/>
</dbReference>
<protein>
    <recommendedName>
        <fullName evidence="2">Integrase</fullName>
    </recommendedName>
</protein>
<dbReference type="PANTHER" id="PTHR30349:SF64">
    <property type="entry name" value="PROPHAGE INTEGRASE INTD-RELATED"/>
    <property type="match status" value="1"/>
</dbReference>
<comment type="similarity">
    <text evidence="1">Belongs to the 'phage' integrase family.</text>
</comment>
<dbReference type="Gene3D" id="1.10.443.10">
    <property type="entry name" value="Intergrase catalytic core"/>
    <property type="match status" value="1"/>
</dbReference>
<dbReference type="InterPro" id="IPR013762">
    <property type="entry name" value="Integrase-like_cat_sf"/>
</dbReference>
<dbReference type="Gene3D" id="1.10.150.130">
    <property type="match status" value="1"/>
</dbReference>
<dbReference type="PROSITE" id="PS51900">
    <property type="entry name" value="CB"/>
    <property type="match status" value="1"/>
</dbReference>
<dbReference type="SUPFAM" id="SSF56349">
    <property type="entry name" value="DNA breaking-rejoining enzymes"/>
    <property type="match status" value="1"/>
</dbReference>
<dbReference type="GO" id="GO:0044826">
    <property type="term" value="P:viral genome integration into host DNA"/>
    <property type="evidence" value="ECO:0007669"/>
    <property type="project" value="UniProtKB-KW"/>
</dbReference>
<evidence type="ECO:0000259" key="11">
    <source>
        <dbReference type="PROSITE" id="PS51900"/>
    </source>
</evidence>
<dbReference type="InterPro" id="IPR002104">
    <property type="entry name" value="Integrase_catalytic"/>
</dbReference>
<evidence type="ECO:0000256" key="4">
    <source>
        <dbReference type="ARBA" id="ARBA00022801"/>
    </source>
</evidence>
<dbReference type="GO" id="GO:0016787">
    <property type="term" value="F:hydrolase activity"/>
    <property type="evidence" value="ECO:0007669"/>
    <property type="project" value="UniProtKB-KW"/>
</dbReference>
<organism evidence="12">
    <name type="scientific">Siphoviridae sp. ctzO58</name>
    <dbReference type="NCBI Taxonomy" id="2825748"/>
    <lineage>
        <taxon>Viruses</taxon>
        <taxon>Duplodnaviria</taxon>
        <taxon>Heunggongvirae</taxon>
        <taxon>Uroviricota</taxon>
        <taxon>Caudoviricetes</taxon>
    </lineage>
</organism>
<reference evidence="12" key="1">
    <citation type="journal article" date="2021" name="Proc. Natl. Acad. Sci. U.S.A.">
        <title>A Catalog of Tens of Thousands of Viruses from Human Metagenomes Reveals Hidden Associations with Chronic Diseases.</title>
        <authorList>
            <person name="Tisza M.J."/>
            <person name="Buck C.B."/>
        </authorList>
    </citation>
    <scope>NUCLEOTIDE SEQUENCE</scope>
    <source>
        <strain evidence="12">CtzO58</strain>
    </source>
</reference>
<accession>A0A8S5UWN0</accession>
<evidence type="ECO:0000256" key="5">
    <source>
        <dbReference type="ARBA" id="ARBA00022908"/>
    </source>
</evidence>
<dbReference type="PANTHER" id="PTHR30349">
    <property type="entry name" value="PHAGE INTEGRASE-RELATED"/>
    <property type="match status" value="1"/>
</dbReference>
<dbReference type="InterPro" id="IPR050090">
    <property type="entry name" value="Tyrosine_recombinase_XerCD"/>
</dbReference>
<dbReference type="InterPro" id="IPR044068">
    <property type="entry name" value="CB"/>
</dbReference>
<dbReference type="GO" id="GO:0015074">
    <property type="term" value="P:DNA integration"/>
    <property type="evidence" value="ECO:0007669"/>
    <property type="project" value="UniProtKB-KW"/>
</dbReference>
<dbReference type="CDD" id="cd01189">
    <property type="entry name" value="INT_ICEBs1_C_like"/>
    <property type="match status" value="1"/>
</dbReference>
<dbReference type="PROSITE" id="PS51898">
    <property type="entry name" value="TYR_RECOMBINASE"/>
    <property type="match status" value="1"/>
</dbReference>
<keyword evidence="6 9" id="KW-0238">DNA-binding</keyword>
<evidence type="ECO:0000313" key="12">
    <source>
        <dbReference type="EMBL" id="DAF98885.1"/>
    </source>
</evidence>
<feature type="domain" description="Core-binding (CB)" evidence="11">
    <location>
        <begin position="1"/>
        <end position="85"/>
    </location>
</feature>
<evidence type="ECO:0000256" key="3">
    <source>
        <dbReference type="ARBA" id="ARBA00022679"/>
    </source>
</evidence>
<proteinExistence type="inferred from homology"/>
<evidence type="ECO:0000256" key="2">
    <source>
        <dbReference type="ARBA" id="ARBA00016082"/>
    </source>
</evidence>
<dbReference type="InterPro" id="IPR011010">
    <property type="entry name" value="DNA_brk_join_enz"/>
</dbReference>
<dbReference type="GO" id="GO:0075713">
    <property type="term" value="P:establishment of integrated proviral latency"/>
    <property type="evidence" value="ECO:0007669"/>
    <property type="project" value="UniProtKB-KW"/>
</dbReference>